<dbReference type="Pfam" id="PF02874">
    <property type="entry name" value="ATP-synt_ab_N"/>
    <property type="match status" value="1"/>
</dbReference>
<dbReference type="AlphaFoldDB" id="A0A5C5RMG9"/>
<dbReference type="RefSeq" id="WP_146435787.1">
    <property type="nucleotide sequence ID" value="NZ_VIGV01000004.1"/>
</dbReference>
<organism evidence="16 17">
    <name type="scientific">Tsukamurella sputi</name>
    <dbReference type="NCBI Taxonomy" id="2591848"/>
    <lineage>
        <taxon>Bacteria</taxon>
        <taxon>Bacillati</taxon>
        <taxon>Actinomycetota</taxon>
        <taxon>Actinomycetes</taxon>
        <taxon>Mycobacteriales</taxon>
        <taxon>Tsukamurellaceae</taxon>
        <taxon>Tsukamurella</taxon>
    </lineage>
</organism>
<dbReference type="NCBIfam" id="TIGR00962">
    <property type="entry name" value="atpA"/>
    <property type="match status" value="1"/>
</dbReference>
<feature type="binding site" evidence="12">
    <location>
        <begin position="172"/>
        <end position="179"/>
    </location>
    <ligand>
        <name>ATP</name>
        <dbReference type="ChEBI" id="CHEBI:30616"/>
    </ligand>
</feature>
<dbReference type="SUPFAM" id="SSF47917">
    <property type="entry name" value="C-terminal domain of alpha and beta subunits of F1 ATP synthase"/>
    <property type="match status" value="1"/>
</dbReference>
<dbReference type="PANTHER" id="PTHR48082">
    <property type="entry name" value="ATP SYNTHASE SUBUNIT ALPHA, MITOCHONDRIAL"/>
    <property type="match status" value="1"/>
</dbReference>
<protein>
    <recommendedName>
        <fullName evidence="12">ATP synthase subunit alpha</fullName>
        <ecNumber evidence="12">7.1.2.2</ecNumber>
    </recommendedName>
    <alternativeName>
        <fullName evidence="12">ATP synthase F1 sector subunit alpha</fullName>
    </alternativeName>
    <alternativeName>
        <fullName evidence="12">F-ATPase subunit alpha</fullName>
    </alternativeName>
</protein>
<dbReference type="InterPro" id="IPR027417">
    <property type="entry name" value="P-loop_NTPase"/>
</dbReference>
<evidence type="ECO:0000256" key="3">
    <source>
        <dbReference type="ARBA" id="ARBA00022448"/>
    </source>
</evidence>
<evidence type="ECO:0000313" key="16">
    <source>
        <dbReference type="EMBL" id="TWS23774.1"/>
    </source>
</evidence>
<dbReference type="PROSITE" id="PS00152">
    <property type="entry name" value="ATPASE_ALPHA_BETA"/>
    <property type="match status" value="1"/>
</dbReference>
<dbReference type="GO" id="GO:0005524">
    <property type="term" value="F:ATP binding"/>
    <property type="evidence" value="ECO:0007669"/>
    <property type="project" value="UniProtKB-UniRule"/>
</dbReference>
<dbReference type="EC" id="7.1.2.2" evidence="12"/>
<dbReference type="InterPro" id="IPR020003">
    <property type="entry name" value="ATPase_a/bsu_AS"/>
</dbReference>
<dbReference type="CDD" id="cd18116">
    <property type="entry name" value="ATP-synt_F1_alpha_N"/>
    <property type="match status" value="1"/>
</dbReference>
<gene>
    <name evidence="12" type="primary">atpA</name>
    <name evidence="16" type="ORF">FK268_16110</name>
</gene>
<dbReference type="InterPro" id="IPR038376">
    <property type="entry name" value="ATP_synth_asu_C_sf"/>
</dbReference>
<dbReference type="InterPro" id="IPR004100">
    <property type="entry name" value="ATPase_F1/V1/A1_a/bsu_N"/>
</dbReference>
<dbReference type="InterPro" id="IPR036121">
    <property type="entry name" value="ATPase_F1/V1/A1_a/bsu_N_sf"/>
</dbReference>
<dbReference type="GO" id="GO:0046933">
    <property type="term" value="F:proton-transporting ATP synthase activity, rotational mechanism"/>
    <property type="evidence" value="ECO:0007669"/>
    <property type="project" value="UniProtKB-UniRule"/>
</dbReference>
<keyword evidence="10 12" id="KW-0139">CF(1)</keyword>
<dbReference type="Gene3D" id="3.40.50.300">
    <property type="entry name" value="P-loop containing nucleotide triphosphate hydrolases"/>
    <property type="match status" value="1"/>
</dbReference>
<dbReference type="InterPro" id="IPR023366">
    <property type="entry name" value="ATP_synth_asu-like_sf"/>
</dbReference>
<evidence type="ECO:0000256" key="1">
    <source>
        <dbReference type="ARBA" id="ARBA00004370"/>
    </source>
</evidence>
<evidence type="ECO:0000259" key="14">
    <source>
        <dbReference type="Pfam" id="PF00306"/>
    </source>
</evidence>
<reference evidence="16 17" key="2">
    <citation type="submission" date="2019-08" db="EMBL/GenBank/DDBJ databases">
        <title>Tsukamurella conjunctivitidis sp. nov., Tsukamurella assacharolytica sp. nov. and Tsukamurella sputae sp. nov. isolated from patients with conjunctivitis, bacteraemia (lymphoma) and respiratory infection (sputum) in Hong Kong.</title>
        <authorList>
            <person name="Fok K.M.N."/>
            <person name="Fong J.Y.H."/>
        </authorList>
    </citation>
    <scope>NUCLEOTIDE SEQUENCE [LARGE SCALE GENOMIC DNA]</scope>
    <source>
        <strain evidence="16 17">HKU70</strain>
    </source>
</reference>
<evidence type="ECO:0000256" key="12">
    <source>
        <dbReference type="HAMAP-Rule" id="MF_01346"/>
    </source>
</evidence>
<keyword evidence="4 12" id="KW-1003">Cell membrane</keyword>
<dbReference type="FunFam" id="1.20.150.20:FF:000001">
    <property type="entry name" value="ATP synthase subunit alpha"/>
    <property type="match status" value="1"/>
</dbReference>
<evidence type="ECO:0000256" key="10">
    <source>
        <dbReference type="ARBA" id="ARBA00023196"/>
    </source>
</evidence>
<keyword evidence="7 12" id="KW-1278">Translocase</keyword>
<comment type="catalytic activity">
    <reaction evidence="12">
        <text>ATP + H2O + 4 H(+)(in) = ADP + phosphate + 5 H(+)(out)</text>
        <dbReference type="Rhea" id="RHEA:57720"/>
        <dbReference type="ChEBI" id="CHEBI:15377"/>
        <dbReference type="ChEBI" id="CHEBI:15378"/>
        <dbReference type="ChEBI" id="CHEBI:30616"/>
        <dbReference type="ChEBI" id="CHEBI:43474"/>
        <dbReference type="ChEBI" id="CHEBI:456216"/>
        <dbReference type="EC" id="7.1.2.2"/>
    </reaction>
</comment>
<comment type="function">
    <text evidence="12">Produces ATP from ADP in the presence of a proton gradient across the membrane. The alpha chain is a regulatory subunit.</text>
</comment>
<comment type="subcellular location">
    <subcellularLocation>
        <location evidence="12">Cell membrane</location>
        <topology evidence="12">Peripheral membrane protein</topology>
    </subcellularLocation>
    <subcellularLocation>
        <location evidence="1">Membrane</location>
    </subcellularLocation>
</comment>
<dbReference type="GO" id="GO:0043531">
    <property type="term" value="F:ADP binding"/>
    <property type="evidence" value="ECO:0007669"/>
    <property type="project" value="TreeGrafter"/>
</dbReference>
<dbReference type="SUPFAM" id="SSF52540">
    <property type="entry name" value="P-loop containing nucleoside triphosphate hydrolases"/>
    <property type="match status" value="1"/>
</dbReference>
<comment type="similarity">
    <text evidence="2 12">Belongs to the ATPase alpha/beta chains family.</text>
</comment>
<keyword evidence="8 12" id="KW-0406">Ion transport</keyword>
<dbReference type="FunFam" id="3.40.50.300:FF:000002">
    <property type="entry name" value="ATP synthase subunit alpha"/>
    <property type="match status" value="1"/>
</dbReference>
<comment type="caution">
    <text evidence="16">The sequence shown here is derived from an EMBL/GenBank/DDBJ whole genome shotgun (WGS) entry which is preliminary data.</text>
</comment>
<dbReference type="GO" id="GO:0005886">
    <property type="term" value="C:plasma membrane"/>
    <property type="evidence" value="ECO:0007669"/>
    <property type="project" value="UniProtKB-SubCell"/>
</dbReference>
<dbReference type="Gene3D" id="1.20.150.20">
    <property type="entry name" value="ATP synthase alpha/beta chain, C-terminal domain"/>
    <property type="match status" value="1"/>
</dbReference>
<dbReference type="Pfam" id="PF00306">
    <property type="entry name" value="ATP-synt_ab_C"/>
    <property type="match status" value="1"/>
</dbReference>
<dbReference type="InterPro" id="IPR033732">
    <property type="entry name" value="ATP_synth_F1_a_nt-bd_dom"/>
</dbReference>
<dbReference type="InterPro" id="IPR005294">
    <property type="entry name" value="ATP_synth_F1_asu"/>
</dbReference>
<dbReference type="Proteomes" id="UP000319792">
    <property type="component" value="Unassembled WGS sequence"/>
</dbReference>
<evidence type="ECO:0000256" key="7">
    <source>
        <dbReference type="ARBA" id="ARBA00022967"/>
    </source>
</evidence>
<accession>A0A5C5RMG9</accession>
<keyword evidence="5 12" id="KW-0547">Nucleotide-binding</keyword>
<feature type="domain" description="ATPase F1/V1/A1 complex alpha/beta subunit nucleotide-binding" evidence="13">
    <location>
        <begin position="152"/>
        <end position="375"/>
    </location>
</feature>
<evidence type="ECO:0000256" key="8">
    <source>
        <dbReference type="ARBA" id="ARBA00023065"/>
    </source>
</evidence>
<evidence type="ECO:0000259" key="13">
    <source>
        <dbReference type="Pfam" id="PF00006"/>
    </source>
</evidence>
<dbReference type="OrthoDB" id="9803053at2"/>
<reference evidence="16 17" key="1">
    <citation type="submission" date="2019-06" db="EMBL/GenBank/DDBJ databases">
        <authorList>
            <person name="Teng J.L.L."/>
            <person name="Lee H.H."/>
            <person name="Lau S.K.P."/>
            <person name="Woo P.C.Y."/>
        </authorList>
    </citation>
    <scope>NUCLEOTIDE SEQUENCE [LARGE SCALE GENOMIC DNA]</scope>
    <source>
        <strain evidence="16 17">HKU70</strain>
    </source>
</reference>
<proteinExistence type="inferred from homology"/>
<dbReference type="Pfam" id="PF00006">
    <property type="entry name" value="ATP-synt_ab"/>
    <property type="match status" value="1"/>
</dbReference>
<evidence type="ECO:0000256" key="9">
    <source>
        <dbReference type="ARBA" id="ARBA00023136"/>
    </source>
</evidence>
<sequence>MAELTISTDDVKGAIEQYVSTFEADASREEIGTVSDTADGIAHVTGLPGAMANELLEFPGGVLGVALNLDEDEIGAVILGNYESLEEGQQVRRTGDVLSVPVGDKFLGRVVNPLGQPIDGLGDIEAEEQRVLELQAATVLERQPVEESLATGIKAIDAMTAIGRGQRQLVIGDRKTGKTAVCVDTILNQKSNWETGDPTKQVRCIYVAIGQKGSTIAGVKAALDEAGAMEYTTIVAAPASDSAGFKWLAPYTGSAIGQHWMYQGKHVLIVFDDLSKQAEAYRAISLLLRRPPGREAYPGDVFYLHSRLLERSAKLSDALGGGSMTALPIIETKANDVSAFIPTNVISITDGQVFLESDLFNKGVRPAINVGTSVSRVGGAAQTKGLKKVSGSLRLELAQFRELEAFSAFASDLDDASKAQLARGARWVELLKQDQYSPSSVEDEIVSIYLCGEGHYDSVPVEDVRRFDGELLSHLHHAAAGVYEAIAGGKVLEKDQAEILVAETNRFKQSFLASDGSRVVNEAEAGALPAEDVEHETIKVKRNG</sequence>
<keyword evidence="11 12" id="KW-0066">ATP synthesis</keyword>
<evidence type="ECO:0000256" key="4">
    <source>
        <dbReference type="ARBA" id="ARBA00022475"/>
    </source>
</evidence>
<dbReference type="Gene3D" id="2.40.30.20">
    <property type="match status" value="1"/>
</dbReference>
<dbReference type="CDD" id="cd18113">
    <property type="entry name" value="ATP-synt_F1_alpha_C"/>
    <property type="match status" value="1"/>
</dbReference>
<evidence type="ECO:0000259" key="15">
    <source>
        <dbReference type="Pfam" id="PF02874"/>
    </source>
</evidence>
<name>A0A5C5RMG9_9ACTN</name>
<keyword evidence="6 12" id="KW-0067">ATP-binding</keyword>
<dbReference type="SUPFAM" id="SSF50615">
    <property type="entry name" value="N-terminal domain of alpha and beta subunits of F1 ATP synthase"/>
    <property type="match status" value="1"/>
</dbReference>
<evidence type="ECO:0000256" key="6">
    <source>
        <dbReference type="ARBA" id="ARBA00022840"/>
    </source>
</evidence>
<keyword evidence="9 12" id="KW-0472">Membrane</keyword>
<evidence type="ECO:0000313" key="17">
    <source>
        <dbReference type="Proteomes" id="UP000319792"/>
    </source>
</evidence>
<feature type="site" description="Required for activity" evidence="12">
    <location>
        <position position="373"/>
    </location>
</feature>
<evidence type="ECO:0000256" key="5">
    <source>
        <dbReference type="ARBA" id="ARBA00022741"/>
    </source>
</evidence>
<dbReference type="GO" id="GO:0045259">
    <property type="term" value="C:proton-transporting ATP synthase complex"/>
    <property type="evidence" value="ECO:0007669"/>
    <property type="project" value="UniProtKB-KW"/>
</dbReference>
<keyword evidence="3 12" id="KW-0813">Transport</keyword>
<evidence type="ECO:0000256" key="2">
    <source>
        <dbReference type="ARBA" id="ARBA00008936"/>
    </source>
</evidence>
<feature type="domain" description="ATPase F1/V1/A1 complex alpha/beta subunit N-terminal" evidence="15">
    <location>
        <begin position="29"/>
        <end position="95"/>
    </location>
</feature>
<dbReference type="PANTHER" id="PTHR48082:SF2">
    <property type="entry name" value="ATP SYNTHASE SUBUNIT ALPHA, MITOCHONDRIAL"/>
    <property type="match status" value="1"/>
</dbReference>
<dbReference type="EMBL" id="VIGV01000004">
    <property type="protein sequence ID" value="TWS23774.1"/>
    <property type="molecule type" value="Genomic_DNA"/>
</dbReference>
<dbReference type="InterPro" id="IPR000194">
    <property type="entry name" value="ATPase_F1/V1/A1_a/bsu_nucl-bd"/>
</dbReference>
<dbReference type="HAMAP" id="MF_01346">
    <property type="entry name" value="ATP_synth_alpha_bact"/>
    <property type="match status" value="1"/>
</dbReference>
<dbReference type="InterPro" id="IPR000793">
    <property type="entry name" value="ATP_synth_asu_C"/>
</dbReference>
<dbReference type="NCBIfam" id="NF009884">
    <property type="entry name" value="PRK13343.1"/>
    <property type="match status" value="1"/>
</dbReference>
<feature type="domain" description="ATP synthase alpha subunit C-terminal" evidence="14">
    <location>
        <begin position="382"/>
        <end position="503"/>
    </location>
</feature>
<keyword evidence="17" id="KW-1185">Reference proteome</keyword>
<evidence type="ECO:0000256" key="11">
    <source>
        <dbReference type="ARBA" id="ARBA00023310"/>
    </source>
</evidence>
<keyword evidence="12" id="KW-0375">Hydrogen ion transport</keyword>
<dbReference type="CDD" id="cd01132">
    <property type="entry name" value="F1-ATPase_alpha_CD"/>
    <property type="match status" value="1"/>
</dbReference>